<evidence type="ECO:0000256" key="4">
    <source>
        <dbReference type="ARBA" id="ARBA00023136"/>
    </source>
</evidence>
<evidence type="ECO:0000256" key="2">
    <source>
        <dbReference type="ARBA" id="ARBA00022692"/>
    </source>
</evidence>
<evidence type="ECO:0000256" key="3">
    <source>
        <dbReference type="ARBA" id="ARBA00022989"/>
    </source>
</evidence>
<organism evidence="8">
    <name type="scientific">uncultured Nocardioidaceae bacterium</name>
    <dbReference type="NCBI Taxonomy" id="253824"/>
    <lineage>
        <taxon>Bacteria</taxon>
        <taxon>Bacillati</taxon>
        <taxon>Actinomycetota</taxon>
        <taxon>Actinomycetes</taxon>
        <taxon>Propionibacteriales</taxon>
        <taxon>Nocardioidaceae</taxon>
        <taxon>environmental samples</taxon>
    </lineage>
</organism>
<reference evidence="8" key="1">
    <citation type="submission" date="2020-02" db="EMBL/GenBank/DDBJ databases">
        <authorList>
            <person name="Meier V. D."/>
        </authorList>
    </citation>
    <scope>NUCLEOTIDE SEQUENCE</scope>
    <source>
        <strain evidence="8">AVDCRST_MAG34</strain>
    </source>
</reference>
<evidence type="ECO:0000256" key="1">
    <source>
        <dbReference type="ARBA" id="ARBA00004141"/>
    </source>
</evidence>
<feature type="domain" description="TM2" evidence="7">
    <location>
        <begin position="116"/>
        <end position="166"/>
    </location>
</feature>
<dbReference type="Pfam" id="PF05154">
    <property type="entry name" value="TM2"/>
    <property type="match status" value="1"/>
</dbReference>
<dbReference type="EMBL" id="CADCUI010000051">
    <property type="protein sequence ID" value="CAA9356180.1"/>
    <property type="molecule type" value="Genomic_DNA"/>
</dbReference>
<feature type="transmembrane region" description="Helical" evidence="6">
    <location>
        <begin position="143"/>
        <end position="169"/>
    </location>
</feature>
<keyword evidence="3 6" id="KW-1133">Transmembrane helix</keyword>
<evidence type="ECO:0000256" key="5">
    <source>
        <dbReference type="SAM" id="MobiDB-lite"/>
    </source>
</evidence>
<dbReference type="GO" id="GO:0016020">
    <property type="term" value="C:membrane"/>
    <property type="evidence" value="ECO:0007669"/>
    <property type="project" value="UniProtKB-SubCell"/>
</dbReference>
<comment type="subcellular location">
    <subcellularLocation>
        <location evidence="1">Membrane</location>
        <topology evidence="1">Multi-pass membrane protein</topology>
    </subcellularLocation>
</comment>
<feature type="compositionally biased region" description="Pro residues" evidence="5">
    <location>
        <begin position="26"/>
        <end position="43"/>
    </location>
</feature>
<dbReference type="InterPro" id="IPR007829">
    <property type="entry name" value="TM2"/>
</dbReference>
<feature type="region of interest" description="Disordered" evidence="5">
    <location>
        <begin position="1"/>
        <end position="89"/>
    </location>
</feature>
<evidence type="ECO:0000256" key="6">
    <source>
        <dbReference type="SAM" id="Phobius"/>
    </source>
</evidence>
<name>A0A6J4MCQ3_9ACTN</name>
<sequence length="183" mass="19178">MTQTPGPEQGQPDPTGGSDGSQEPTTPLPPPPPSYDAAPPPPTGWETQGQQPQQGWQPPQQGWQPPQPDYAQAPPQGWQPAQGGYGQPAPAGFYGQAYNPAAPYGIHPETGLPYSDKSKLVAGLLQIFISGVGRMYIGQVGLGVAQLLVAIFTCGIGALWSIIDGIILLTSDSRDAQGRILKS</sequence>
<evidence type="ECO:0000313" key="8">
    <source>
        <dbReference type="EMBL" id="CAA9356180.1"/>
    </source>
</evidence>
<keyword evidence="4 6" id="KW-0472">Membrane</keyword>
<evidence type="ECO:0000259" key="7">
    <source>
        <dbReference type="Pfam" id="PF05154"/>
    </source>
</evidence>
<keyword evidence="2 6" id="KW-0812">Transmembrane</keyword>
<feature type="compositionally biased region" description="Low complexity" evidence="5">
    <location>
        <begin position="44"/>
        <end position="89"/>
    </location>
</feature>
<proteinExistence type="predicted"/>
<feature type="transmembrane region" description="Helical" evidence="6">
    <location>
        <begin position="120"/>
        <end position="137"/>
    </location>
</feature>
<protein>
    <recommendedName>
        <fullName evidence="7">TM2 domain-containing protein</fullName>
    </recommendedName>
</protein>
<gene>
    <name evidence="8" type="ORF">AVDCRST_MAG34-2111</name>
</gene>
<dbReference type="AlphaFoldDB" id="A0A6J4MCQ3"/>
<accession>A0A6J4MCQ3</accession>